<accession>A0A4Q7NMJ7</accession>
<evidence type="ECO:0000313" key="3">
    <source>
        <dbReference type="Proteomes" id="UP000292445"/>
    </source>
</evidence>
<dbReference type="EMBL" id="SGXC01000001">
    <property type="protein sequence ID" value="RZS86399.1"/>
    <property type="molecule type" value="Genomic_DNA"/>
</dbReference>
<feature type="transmembrane region" description="Helical" evidence="1">
    <location>
        <begin position="162"/>
        <end position="182"/>
    </location>
</feature>
<comment type="caution">
    <text evidence="2">The sequence shown here is derived from an EMBL/GenBank/DDBJ whole genome shotgun (WGS) entry which is preliminary data.</text>
</comment>
<gene>
    <name evidence="2" type="ORF">EV675_2441</name>
</gene>
<keyword evidence="1" id="KW-1133">Transmembrane helix</keyword>
<dbReference type="OrthoDB" id="9182155at2"/>
<keyword evidence="1" id="KW-0472">Membrane</keyword>
<keyword evidence="3" id="KW-1185">Reference proteome</keyword>
<dbReference type="AlphaFoldDB" id="A0A4Q7NMJ7"/>
<evidence type="ECO:0000256" key="1">
    <source>
        <dbReference type="SAM" id="Phobius"/>
    </source>
</evidence>
<feature type="transmembrane region" description="Helical" evidence="1">
    <location>
        <begin position="44"/>
        <end position="65"/>
    </location>
</feature>
<proteinExistence type="predicted"/>
<dbReference type="RefSeq" id="WP_130357495.1">
    <property type="nucleotide sequence ID" value="NZ_SGXC01000001.1"/>
</dbReference>
<keyword evidence="1" id="KW-0812">Transmembrane</keyword>
<reference evidence="2 3" key="1">
    <citation type="submission" date="2019-02" db="EMBL/GenBank/DDBJ databases">
        <title>Genomic Encyclopedia of Type Strains, Phase IV (KMG-IV): sequencing the most valuable type-strain genomes for metagenomic binning, comparative biology and taxonomic classification.</title>
        <authorList>
            <person name="Goeker M."/>
        </authorList>
    </citation>
    <scope>NUCLEOTIDE SEQUENCE [LARGE SCALE GENOMIC DNA]</scope>
    <source>
        <strain evidence="2 3">K24</strain>
    </source>
</reference>
<dbReference type="Proteomes" id="UP000292445">
    <property type="component" value="Unassembled WGS sequence"/>
</dbReference>
<name>A0A4Q7NMJ7_9BURK</name>
<evidence type="ECO:0000313" key="2">
    <source>
        <dbReference type="EMBL" id="RZS86399.1"/>
    </source>
</evidence>
<feature type="transmembrane region" description="Helical" evidence="1">
    <location>
        <begin position="128"/>
        <end position="150"/>
    </location>
</feature>
<feature type="transmembrane region" description="Helical" evidence="1">
    <location>
        <begin position="77"/>
        <end position="93"/>
    </location>
</feature>
<feature type="transmembrane region" description="Helical" evidence="1">
    <location>
        <begin position="12"/>
        <end position="32"/>
    </location>
</feature>
<protein>
    <submittedName>
        <fullName evidence="2">Uncharacterized protein</fullName>
    </submittedName>
</protein>
<sequence length="288" mass="32120">MIEILKSLDSRELATAIWLGIFIVWCLTKPGVRKSFGSVLSAATARPIVIAFFLAIAYLVAVTVILRHFDLWTLKQFKITALWLVVAGIPALADTPEISRNPSLLKTAVAKNFKLSLLLDFFINLFKLPLLGELIFVPFTALLGGLLAVAQSDDKYAPAHKFLNGVLIVMGLGFLVFESYKVLTSFDTIAHLDTLRDFILPVIYNIAFIPLLWAMSIYVAYESVFVRLRFVIKDQTLHSYARRKLITGFRTDIGALNAWFKEAWSGAFTSRSDVAQSIAAIERSRDAA</sequence>
<feature type="transmembrane region" description="Helical" evidence="1">
    <location>
        <begin position="202"/>
        <end position="221"/>
    </location>
</feature>
<organism evidence="2 3">
    <name type="scientific">Pigmentiphaga kullae</name>
    <dbReference type="NCBI Taxonomy" id="151784"/>
    <lineage>
        <taxon>Bacteria</taxon>
        <taxon>Pseudomonadati</taxon>
        <taxon>Pseudomonadota</taxon>
        <taxon>Betaproteobacteria</taxon>
        <taxon>Burkholderiales</taxon>
        <taxon>Alcaligenaceae</taxon>
        <taxon>Pigmentiphaga</taxon>
    </lineage>
</organism>